<dbReference type="InterPro" id="IPR002616">
    <property type="entry name" value="tRNA_ribo_trans-like"/>
</dbReference>
<comment type="similarity">
    <text evidence="6">Belongs to the archaeosine tRNA-ribosyltransferase family.</text>
</comment>
<evidence type="ECO:0000259" key="7">
    <source>
        <dbReference type="Pfam" id="PF01702"/>
    </source>
</evidence>
<dbReference type="InterPro" id="IPR036511">
    <property type="entry name" value="TGT-like_sf"/>
</dbReference>
<dbReference type="GO" id="GO:0016763">
    <property type="term" value="F:pentosyltransferase activity"/>
    <property type="evidence" value="ECO:0007669"/>
    <property type="project" value="UniProtKB-UniRule"/>
</dbReference>
<dbReference type="PANTHER" id="PTHR46499">
    <property type="entry name" value="QUEUINE TRNA-RIBOSYLTRANSFERASE"/>
    <property type="match status" value="1"/>
</dbReference>
<evidence type="ECO:0000256" key="6">
    <source>
        <dbReference type="HAMAP-Rule" id="MF_01634"/>
    </source>
</evidence>
<evidence type="ECO:0000256" key="4">
    <source>
        <dbReference type="ARBA" id="ARBA00022723"/>
    </source>
</evidence>
<protein>
    <recommendedName>
        <fullName evidence="6">tRNA-guanine(15) transglycosylase</fullName>
        <ecNumber evidence="6">2.4.2.48</ecNumber>
    </recommendedName>
    <alternativeName>
        <fullName evidence="6">7-cyano-7-deazaguanine tRNA-ribosyltransferase</fullName>
    </alternativeName>
    <alternativeName>
        <fullName evidence="6">Archaeal tRNA-guanine transglycosylase</fullName>
    </alternativeName>
</protein>
<dbReference type="GO" id="GO:0008270">
    <property type="term" value="F:zinc ion binding"/>
    <property type="evidence" value="ECO:0007669"/>
    <property type="project" value="UniProtKB-UniRule"/>
</dbReference>
<dbReference type="HAMAP" id="MF_01634">
    <property type="entry name" value="TgtA_arch"/>
    <property type="match status" value="1"/>
</dbReference>
<sequence length="523" mass="60262">MRDQDLAGRIGRLKTRSGTIETPYIFPVIDPSLKEQFIKPSELMNMEFNAIITNAYLLKKHFPHVKNIHSHLNFNGVIMTDSGAYQILRYGKIDVSNKEIIEYQCFIGSDIGVILDIPTRFDVSKEEAYNSARETLNRAKEALSIISGEACRNTLWTLPIQGGIYLDVLSESAAKSVDLFYQGFSIFALGSPTTLLEQYLFDKVIDMIFTVRSKLPFAAPLHLFGAGHPLILPFAVALGVDLFDSASYILYAKDNRYITRRGTYRLEELDYAPCQCPICSKHSPKELLEMTKNERIRLLAMHNLYVIKEEINEIKQAIKEGRFWEYLEFKANAHPSTKKAFTTILKYVEYLYKHSPLSKPNARAVLILSEYSIFNPRIVHAKRKMLSEGIHSNKDVLIFLPYIFKEKYEVRDLIKSLTKEIDMNTQKIGVYLYYPVIGAVPWELRHVYPYSQFELSLDKLTENIVIDLAHHIFKIIMMSKNASIIYLVSSGEEWQEELYKKIVKLVENSGKRSSIKFLLFDKQ</sequence>
<organism evidence="8 9">
    <name type="scientific">Ignisphaera cupida</name>
    <dbReference type="NCBI Taxonomy" id="3050454"/>
    <lineage>
        <taxon>Archaea</taxon>
        <taxon>Thermoproteota</taxon>
        <taxon>Thermoprotei</taxon>
        <taxon>Desulfurococcales</taxon>
        <taxon>Desulfurococcaceae</taxon>
        <taxon>Ignisphaera</taxon>
    </lineage>
</organism>
<feature type="binding site" evidence="6">
    <location>
        <position position="279"/>
    </location>
    <ligand>
        <name>Zn(2+)</name>
        <dbReference type="ChEBI" id="CHEBI:29105"/>
    </ligand>
</feature>
<dbReference type="Pfam" id="PF01702">
    <property type="entry name" value="TGT"/>
    <property type="match status" value="1"/>
</dbReference>
<comment type="catalytic activity">
    <reaction evidence="6">
        <text>guanosine(15) in tRNA + 7-cyano-7-carbaguanine = 7-cyano-7-carbaguanosine(15) in tRNA + guanine</text>
        <dbReference type="Rhea" id="RHEA:43164"/>
        <dbReference type="Rhea" id="RHEA-COMP:10371"/>
        <dbReference type="Rhea" id="RHEA-COMP:10372"/>
        <dbReference type="ChEBI" id="CHEBI:16235"/>
        <dbReference type="ChEBI" id="CHEBI:45075"/>
        <dbReference type="ChEBI" id="CHEBI:74269"/>
        <dbReference type="ChEBI" id="CHEBI:82850"/>
        <dbReference type="EC" id="2.4.2.48"/>
    </reaction>
</comment>
<dbReference type="SUPFAM" id="SSF51713">
    <property type="entry name" value="tRNA-guanine transglycosylase"/>
    <property type="match status" value="1"/>
</dbReference>
<keyword evidence="3 6" id="KW-0819">tRNA processing</keyword>
<dbReference type="EMBL" id="JASNVW010000001">
    <property type="protein sequence ID" value="MDK6027762.1"/>
    <property type="molecule type" value="Genomic_DNA"/>
</dbReference>
<comment type="pathway">
    <text evidence="6">tRNA modification; archaeosine-tRNA biosynthesis.</text>
</comment>
<comment type="caution">
    <text evidence="6">Lacks conserved residue(s) required for the propagation of feature annotation.</text>
</comment>
<dbReference type="SUPFAM" id="SSF88802">
    <property type="entry name" value="Pre-PUA domain"/>
    <property type="match status" value="1"/>
</dbReference>
<dbReference type="NCBIfam" id="TIGR00449">
    <property type="entry name" value="tgt_general"/>
    <property type="match status" value="1"/>
</dbReference>
<dbReference type="NCBIfam" id="TIGR00432">
    <property type="entry name" value="arcsn_tRNA_tgt"/>
    <property type="match status" value="1"/>
</dbReference>
<feature type="binding site" evidence="6">
    <location>
        <position position="276"/>
    </location>
    <ligand>
        <name>Zn(2+)</name>
        <dbReference type="ChEBI" id="CHEBI:29105"/>
    </ligand>
</feature>
<dbReference type="AlphaFoldDB" id="A0ABD4Z449"/>
<accession>A0ABD4Z449</accession>
<evidence type="ECO:0000256" key="1">
    <source>
        <dbReference type="ARBA" id="ARBA00022676"/>
    </source>
</evidence>
<evidence type="ECO:0000256" key="3">
    <source>
        <dbReference type="ARBA" id="ARBA00022694"/>
    </source>
</evidence>
<keyword evidence="9" id="KW-1185">Reference proteome</keyword>
<evidence type="ECO:0000256" key="5">
    <source>
        <dbReference type="ARBA" id="ARBA00022833"/>
    </source>
</evidence>
<feature type="binding site" evidence="6">
    <location>
        <position position="274"/>
    </location>
    <ligand>
        <name>Zn(2+)</name>
        <dbReference type="ChEBI" id="CHEBI:29105"/>
    </ligand>
</feature>
<feature type="binding site" evidence="6">
    <location>
        <position position="116"/>
    </location>
    <ligand>
        <name>substrate</name>
    </ligand>
</feature>
<dbReference type="GO" id="GO:0006400">
    <property type="term" value="P:tRNA modification"/>
    <property type="evidence" value="ECO:0007669"/>
    <property type="project" value="UniProtKB-UniRule"/>
</dbReference>
<feature type="domain" description="tRNA-guanine(15) transglycosylase-like" evidence="7">
    <location>
        <begin position="8"/>
        <end position="335"/>
    </location>
</feature>
<evidence type="ECO:0000313" key="8">
    <source>
        <dbReference type="EMBL" id="MDK6027762.1"/>
    </source>
</evidence>
<dbReference type="RefSeq" id="WP_285273386.1">
    <property type="nucleotide sequence ID" value="NZ_JASNVW010000001.1"/>
</dbReference>
<keyword evidence="4 6" id="KW-0479">Metal-binding</keyword>
<comment type="caution">
    <text evidence="8">The sequence shown here is derived from an EMBL/GenBank/DDBJ whole genome shotgun (WGS) entry which is preliminary data.</text>
</comment>
<dbReference type="PANTHER" id="PTHR46499:SF1">
    <property type="entry name" value="QUEUINE TRNA-RIBOSYLTRANSFERASE"/>
    <property type="match status" value="1"/>
</dbReference>
<reference evidence="8 9" key="1">
    <citation type="submission" date="2023-05" db="EMBL/GenBank/DDBJ databases">
        <title>A new hyperthermophilic archaea 'Ignisphaera cupida' sp. nov. and description of the family 'Ignisphaeraceae' fam. nov.</title>
        <authorList>
            <person name="Podosokorskaya O.A."/>
            <person name="Elcheninov A.G."/>
            <person name="Klukina A."/>
            <person name="Merkel A.Y."/>
        </authorList>
    </citation>
    <scope>NUCLEOTIDE SEQUENCE [LARGE SCALE GENOMIC DNA]</scope>
    <source>
        <strain evidence="8 9">4213-co</strain>
    </source>
</reference>
<dbReference type="Gene3D" id="3.20.20.105">
    <property type="entry name" value="Queuine tRNA-ribosyltransferase-like"/>
    <property type="match status" value="1"/>
</dbReference>
<keyword evidence="2 6" id="KW-0808">Transferase</keyword>
<evidence type="ECO:0000313" key="9">
    <source>
        <dbReference type="Proteomes" id="UP001529235"/>
    </source>
</evidence>
<keyword evidence="1 6" id="KW-0328">Glycosyltransferase</keyword>
<comment type="function">
    <text evidence="6">Exchanges the guanine residue with 7-cyano-7-deazaguanine (preQ0) at position 15 in the dihydrouridine loop (D-loop) of archaeal tRNAs.</text>
</comment>
<evidence type="ECO:0000256" key="2">
    <source>
        <dbReference type="ARBA" id="ARBA00022679"/>
    </source>
</evidence>
<dbReference type="InterPro" id="IPR004804">
    <property type="entry name" value="TgtA"/>
</dbReference>
<proteinExistence type="inferred from homology"/>
<feature type="active site" description="Nucleophile" evidence="6">
    <location>
        <position position="81"/>
    </location>
</feature>
<dbReference type="Proteomes" id="UP001529235">
    <property type="component" value="Unassembled WGS sequence"/>
</dbReference>
<dbReference type="EC" id="2.4.2.48" evidence="6"/>
<keyword evidence="5 6" id="KW-0862">Zinc</keyword>
<dbReference type="InterPro" id="IPR050076">
    <property type="entry name" value="ArchSynthase1/Queuine_TRR"/>
</dbReference>
<name>A0ABD4Z449_9CREN</name>
<comment type="cofactor">
    <cofactor evidence="6">
        <name>Zn(2+)</name>
        <dbReference type="ChEBI" id="CHEBI:29105"/>
    </cofactor>
    <text evidence="6">Binds 1 zinc ion per subunit.</text>
</comment>
<gene>
    <name evidence="6 8" type="primary">tgtA</name>
    <name evidence="8" type="ORF">QPL79_00025</name>
</gene>